<keyword evidence="2" id="KW-0805">Transcription regulation</keyword>
<comment type="caution">
    <text evidence="7">The sequence shown here is derived from an EMBL/GenBank/DDBJ whole genome shotgun (WGS) entry which is preliminary data.</text>
</comment>
<dbReference type="PROSITE" id="PS50931">
    <property type="entry name" value="HTH_LYSR"/>
    <property type="match status" value="1"/>
</dbReference>
<accession>A0A3A3FJA4</accession>
<dbReference type="InterPro" id="IPR000847">
    <property type="entry name" value="LysR_HTH_N"/>
</dbReference>
<organism evidence="7 8">
    <name type="scientific">Noviherbaspirillum saxi</name>
    <dbReference type="NCBI Taxonomy" id="2320863"/>
    <lineage>
        <taxon>Bacteria</taxon>
        <taxon>Pseudomonadati</taxon>
        <taxon>Pseudomonadota</taxon>
        <taxon>Betaproteobacteria</taxon>
        <taxon>Burkholderiales</taxon>
        <taxon>Oxalobacteraceae</taxon>
        <taxon>Noviherbaspirillum</taxon>
    </lineage>
</organism>
<keyword evidence="3" id="KW-0238">DNA-binding</keyword>
<dbReference type="EMBL" id="QYUO01000002">
    <property type="protein sequence ID" value="RJF95573.1"/>
    <property type="molecule type" value="Genomic_DNA"/>
</dbReference>
<dbReference type="InterPro" id="IPR050389">
    <property type="entry name" value="LysR-type_TF"/>
</dbReference>
<sequence length="335" mass="37128">MITETSMVTRQDKRDQSPSLPPHARGNVDLNLLNVFDVVMTERHVTRAAERLEMTQSAVSNALNRLRLQFQDQLFVKAARGVNPTPRAIAIWPSVHRALQELRSSVQPQFFDAANAVQTFRIAMADITVALLAPTLYSSVQAAAPHIKLFFVPHDPVLAAPRLMRGEVDFAISIEPPRTTVVQTMPLWSDSFVIAARQGHPLLQSTISLETFCRAPQIAINESGDEEVPNIIDETLANLGQQRNISLSVNQFSVVTKILSDTDLIAALPARFATAPASRGSIGTQPLPIAIPEVVVYMSWHRRSNTLPTHQWLKERIIQASARFNTETAPRVQRG</sequence>
<dbReference type="InterPro" id="IPR005119">
    <property type="entry name" value="LysR_subst-bd"/>
</dbReference>
<evidence type="ECO:0000256" key="2">
    <source>
        <dbReference type="ARBA" id="ARBA00023015"/>
    </source>
</evidence>
<dbReference type="AlphaFoldDB" id="A0A3A3FJA4"/>
<dbReference type="SUPFAM" id="SSF46785">
    <property type="entry name" value="Winged helix' DNA-binding domain"/>
    <property type="match status" value="1"/>
</dbReference>
<dbReference type="Gene3D" id="1.10.10.10">
    <property type="entry name" value="Winged helix-like DNA-binding domain superfamily/Winged helix DNA-binding domain"/>
    <property type="match status" value="1"/>
</dbReference>
<dbReference type="Pfam" id="PF03466">
    <property type="entry name" value="LysR_substrate"/>
    <property type="match status" value="1"/>
</dbReference>
<comment type="similarity">
    <text evidence="1">Belongs to the LysR transcriptional regulatory family.</text>
</comment>
<evidence type="ECO:0000256" key="3">
    <source>
        <dbReference type="ARBA" id="ARBA00023125"/>
    </source>
</evidence>
<dbReference type="GO" id="GO:0003677">
    <property type="term" value="F:DNA binding"/>
    <property type="evidence" value="ECO:0007669"/>
    <property type="project" value="UniProtKB-KW"/>
</dbReference>
<protein>
    <submittedName>
        <fullName evidence="7">LysR family transcriptional regulator</fullName>
    </submittedName>
</protein>
<dbReference type="Gene3D" id="3.40.190.10">
    <property type="entry name" value="Periplasmic binding protein-like II"/>
    <property type="match status" value="2"/>
</dbReference>
<dbReference type="Pfam" id="PF00126">
    <property type="entry name" value="HTH_1"/>
    <property type="match status" value="1"/>
</dbReference>
<feature type="region of interest" description="Disordered" evidence="5">
    <location>
        <begin position="1"/>
        <end position="25"/>
    </location>
</feature>
<evidence type="ECO:0000256" key="5">
    <source>
        <dbReference type="SAM" id="MobiDB-lite"/>
    </source>
</evidence>
<dbReference type="InterPro" id="IPR036390">
    <property type="entry name" value="WH_DNA-bd_sf"/>
</dbReference>
<evidence type="ECO:0000256" key="1">
    <source>
        <dbReference type="ARBA" id="ARBA00009437"/>
    </source>
</evidence>
<dbReference type="InterPro" id="IPR037402">
    <property type="entry name" value="YidZ_PBP2"/>
</dbReference>
<dbReference type="PANTHER" id="PTHR30118:SF15">
    <property type="entry name" value="TRANSCRIPTIONAL REGULATORY PROTEIN"/>
    <property type="match status" value="1"/>
</dbReference>
<dbReference type="GO" id="GO:0003700">
    <property type="term" value="F:DNA-binding transcription factor activity"/>
    <property type="evidence" value="ECO:0007669"/>
    <property type="project" value="InterPro"/>
</dbReference>
<evidence type="ECO:0000256" key="4">
    <source>
        <dbReference type="ARBA" id="ARBA00023163"/>
    </source>
</evidence>
<keyword evidence="4" id="KW-0804">Transcription</keyword>
<evidence type="ECO:0000259" key="6">
    <source>
        <dbReference type="PROSITE" id="PS50931"/>
    </source>
</evidence>
<gene>
    <name evidence="7" type="ORF">D3871_19465</name>
</gene>
<name>A0A3A3FJA4_9BURK</name>
<reference evidence="8" key="1">
    <citation type="submission" date="2018-09" db="EMBL/GenBank/DDBJ databases">
        <authorList>
            <person name="Zhu H."/>
        </authorList>
    </citation>
    <scope>NUCLEOTIDE SEQUENCE [LARGE SCALE GENOMIC DNA]</scope>
    <source>
        <strain evidence="8">K1R23-30</strain>
    </source>
</reference>
<dbReference type="CDD" id="cd08417">
    <property type="entry name" value="PBP2_Nitroaromatics_like"/>
    <property type="match status" value="1"/>
</dbReference>
<feature type="domain" description="HTH lysR-type" evidence="6">
    <location>
        <begin position="28"/>
        <end position="85"/>
    </location>
</feature>
<dbReference type="SUPFAM" id="SSF53850">
    <property type="entry name" value="Periplasmic binding protein-like II"/>
    <property type="match status" value="1"/>
</dbReference>
<dbReference type="Proteomes" id="UP000265955">
    <property type="component" value="Unassembled WGS sequence"/>
</dbReference>
<dbReference type="InterPro" id="IPR036388">
    <property type="entry name" value="WH-like_DNA-bd_sf"/>
</dbReference>
<evidence type="ECO:0000313" key="7">
    <source>
        <dbReference type="EMBL" id="RJF95573.1"/>
    </source>
</evidence>
<evidence type="ECO:0000313" key="8">
    <source>
        <dbReference type="Proteomes" id="UP000265955"/>
    </source>
</evidence>
<dbReference type="PANTHER" id="PTHR30118">
    <property type="entry name" value="HTH-TYPE TRANSCRIPTIONAL REGULATOR LEUO-RELATED"/>
    <property type="match status" value="1"/>
</dbReference>
<dbReference type="PRINTS" id="PR00039">
    <property type="entry name" value="HTHLYSR"/>
</dbReference>
<keyword evidence="8" id="KW-1185">Reference proteome</keyword>
<proteinExistence type="inferred from homology"/>